<sequence>METGLLLDIADAPAPKTKGAPRIPAGFFDDTLRETNLHTRLSQSHEPHNHLPPAPRQRTLSPFPSFWRRSKPHGATERDAQFPSRTRNIVSNMMRRRDRSDIEMREPPVVEVPYTAGKPRHYHARKKKSATSSSRPHTTQQSRAHHHRNHHRLLLLQYLPPPSVPRRQLEQPRVLMSPLLDGALALWAGFAACLSRTHTVNHRDAVATPYWLLEQ</sequence>
<dbReference type="Proteomes" id="UP000807769">
    <property type="component" value="Unassembled WGS sequence"/>
</dbReference>
<protein>
    <submittedName>
        <fullName evidence="2">Uncharacterized protein</fullName>
    </submittedName>
</protein>
<dbReference type="RefSeq" id="XP_041193296.1">
    <property type="nucleotide sequence ID" value="XM_041342554.1"/>
</dbReference>
<dbReference type="GeneID" id="64636570"/>
<feature type="compositionally biased region" description="Basic residues" evidence="1">
    <location>
        <begin position="118"/>
        <end position="129"/>
    </location>
</feature>
<reference evidence="2" key="1">
    <citation type="journal article" date="2020" name="New Phytol.">
        <title>Comparative genomics reveals dynamic genome evolution in host specialist ectomycorrhizal fungi.</title>
        <authorList>
            <person name="Lofgren L.A."/>
            <person name="Nguyen N.H."/>
            <person name="Vilgalys R."/>
            <person name="Ruytinx J."/>
            <person name="Liao H.L."/>
            <person name="Branco S."/>
            <person name="Kuo A."/>
            <person name="LaButti K."/>
            <person name="Lipzen A."/>
            <person name="Andreopoulos W."/>
            <person name="Pangilinan J."/>
            <person name="Riley R."/>
            <person name="Hundley H."/>
            <person name="Na H."/>
            <person name="Barry K."/>
            <person name="Grigoriev I.V."/>
            <person name="Stajich J.E."/>
            <person name="Kennedy P.G."/>
        </authorList>
    </citation>
    <scope>NUCLEOTIDE SEQUENCE</scope>
    <source>
        <strain evidence="2">MN1</strain>
    </source>
</reference>
<dbReference type="OrthoDB" id="2692121at2759"/>
<evidence type="ECO:0000313" key="2">
    <source>
        <dbReference type="EMBL" id="KAG1816736.1"/>
    </source>
</evidence>
<keyword evidence="3" id="KW-1185">Reference proteome</keyword>
<feature type="region of interest" description="Disordered" evidence="1">
    <location>
        <begin position="116"/>
        <end position="150"/>
    </location>
</feature>
<feature type="region of interest" description="Disordered" evidence="1">
    <location>
        <begin position="40"/>
        <end position="85"/>
    </location>
</feature>
<name>A0A9P7JDG5_9AGAM</name>
<proteinExistence type="predicted"/>
<organism evidence="2 3">
    <name type="scientific">Suillus subaureus</name>
    <dbReference type="NCBI Taxonomy" id="48587"/>
    <lineage>
        <taxon>Eukaryota</taxon>
        <taxon>Fungi</taxon>
        <taxon>Dikarya</taxon>
        <taxon>Basidiomycota</taxon>
        <taxon>Agaricomycotina</taxon>
        <taxon>Agaricomycetes</taxon>
        <taxon>Agaricomycetidae</taxon>
        <taxon>Boletales</taxon>
        <taxon>Suillineae</taxon>
        <taxon>Suillaceae</taxon>
        <taxon>Suillus</taxon>
    </lineage>
</organism>
<feature type="compositionally biased region" description="Basic and acidic residues" evidence="1">
    <location>
        <begin position="40"/>
        <end position="49"/>
    </location>
</feature>
<evidence type="ECO:0000256" key="1">
    <source>
        <dbReference type="SAM" id="MobiDB-lite"/>
    </source>
</evidence>
<accession>A0A9P7JDG5</accession>
<comment type="caution">
    <text evidence="2">The sequence shown here is derived from an EMBL/GenBank/DDBJ whole genome shotgun (WGS) entry which is preliminary data.</text>
</comment>
<dbReference type="EMBL" id="JABBWG010000015">
    <property type="protein sequence ID" value="KAG1816736.1"/>
    <property type="molecule type" value="Genomic_DNA"/>
</dbReference>
<gene>
    <name evidence="2" type="ORF">BJ212DRAFT_171475</name>
</gene>
<evidence type="ECO:0000313" key="3">
    <source>
        <dbReference type="Proteomes" id="UP000807769"/>
    </source>
</evidence>
<dbReference type="AlphaFoldDB" id="A0A9P7JDG5"/>